<dbReference type="eggNOG" id="COG0527">
    <property type="taxonomic scope" value="Bacteria"/>
</dbReference>
<dbReference type="SUPFAM" id="SSF55021">
    <property type="entry name" value="ACT-like"/>
    <property type="match status" value="1"/>
</dbReference>
<sequence length="338" mass="37035">MASSSTSANSRLGKDICAPLAQQKINLTFLTHIAGHLDRDSSTVFCTELEAGASSHSLVQTFHDRCSLSRLFSDTCIISLYPHDQHPDITGLFLRCVAQARVVLRGLASSPSAVSGVISSGGRNRAIQQLFKQFQFPTYRSPTEFFAAQLPPQELVRAVVATYQEKVIKIYCLVQEIDIDLWELTLPSSPALEEFGRALVTMGKRGFRLPFLVALPVLDRPELRCSFGLCADLPAGDRVAAIEQVIQSHLPGLSAYRQSPVAAIFVHGPHFGDRYGIGDTVVEALERAEVTLLALSCTVSSISVIIKQQDLAPAVQILEKTFEVPRCQPVQCRSRDNQ</sequence>
<dbReference type="InterPro" id="IPR027795">
    <property type="entry name" value="CASTOR_ACT_dom"/>
</dbReference>
<name>F2NGT6_DESAR</name>
<feature type="domain" description="CASTOR ACT" evidence="1">
    <location>
        <begin position="260"/>
        <end position="320"/>
    </location>
</feature>
<dbReference type="InterPro" id="IPR045865">
    <property type="entry name" value="ACT-like_dom_sf"/>
</dbReference>
<reference evidence="3" key="2">
    <citation type="submission" date="2011-03" db="EMBL/GenBank/DDBJ databases">
        <title>The complete genome of Desulfobacca acetoxidans DSM 11109.</title>
        <authorList>
            <consortium name="US DOE Joint Genome Institute (JGI-PGF)"/>
            <person name="Lucas S."/>
            <person name="Copeland A."/>
            <person name="Lapidus A."/>
            <person name="Bruce D."/>
            <person name="Goodwin L."/>
            <person name="Pitluck S."/>
            <person name="Peters L."/>
            <person name="Kyrpides N."/>
            <person name="Mavromatis K."/>
            <person name="Ivanova N."/>
            <person name="Ovchinnikova G."/>
            <person name="Teshima H."/>
            <person name="Detter J.C."/>
            <person name="Han C."/>
            <person name="Land M."/>
            <person name="Hauser L."/>
            <person name="Markowitz V."/>
            <person name="Cheng J.-F."/>
            <person name="Hugenholtz P."/>
            <person name="Woyke T."/>
            <person name="Wu D."/>
            <person name="Spring S."/>
            <person name="Schueler E."/>
            <person name="Brambilla E."/>
            <person name="Klenk H.-P."/>
            <person name="Eisen J.A."/>
        </authorList>
    </citation>
    <scope>NUCLEOTIDE SEQUENCE [LARGE SCALE GENOMIC DNA]</scope>
    <source>
        <strain evidence="3">ATCC 700848 / DSM 11109 / ASRB2</strain>
    </source>
</reference>
<dbReference type="Proteomes" id="UP000000483">
    <property type="component" value="Chromosome"/>
</dbReference>
<dbReference type="Gene3D" id="3.30.70.260">
    <property type="match status" value="1"/>
</dbReference>
<gene>
    <name evidence="2" type="ordered locus">Desac_0829</name>
</gene>
<evidence type="ECO:0000259" key="1">
    <source>
        <dbReference type="Pfam" id="PF13840"/>
    </source>
</evidence>
<dbReference type="STRING" id="880072.Desac_0829"/>
<dbReference type="RefSeq" id="WP_013705820.1">
    <property type="nucleotide sequence ID" value="NC_015388.1"/>
</dbReference>
<dbReference type="HOGENOM" id="CLU_820680_0_0_7"/>
<reference evidence="2 3" key="1">
    <citation type="journal article" date="2011" name="Stand. Genomic Sci.">
        <title>Complete genome sequence of the acetate-degrading sulfate reducer Desulfobacca acetoxidans type strain (ASRB2).</title>
        <authorList>
            <person name="Goker M."/>
            <person name="Teshima H."/>
            <person name="Lapidus A."/>
            <person name="Nolan M."/>
            <person name="Lucas S."/>
            <person name="Hammon N."/>
            <person name="Deshpande S."/>
            <person name="Cheng J.F."/>
            <person name="Tapia R."/>
            <person name="Han C."/>
            <person name="Goodwin L."/>
            <person name="Pitluck S."/>
            <person name="Huntemann M."/>
            <person name="Liolios K."/>
            <person name="Ivanova N."/>
            <person name="Pagani I."/>
            <person name="Mavromatis K."/>
            <person name="Ovchinikova G."/>
            <person name="Pati A."/>
            <person name="Chen A."/>
            <person name="Palaniappan K."/>
            <person name="Land M."/>
            <person name="Hauser L."/>
            <person name="Brambilla E.M."/>
            <person name="Rohde M."/>
            <person name="Spring S."/>
            <person name="Detter J.C."/>
            <person name="Woyke T."/>
            <person name="Bristow J."/>
            <person name="Eisen J.A."/>
            <person name="Markowitz V."/>
            <person name="Hugenholtz P."/>
            <person name="Kyrpides N.C."/>
            <person name="Klenk H.P."/>
        </authorList>
    </citation>
    <scope>NUCLEOTIDE SEQUENCE [LARGE SCALE GENOMIC DNA]</scope>
    <source>
        <strain evidence="3">ATCC 700848 / DSM 11109 / ASRB2</strain>
    </source>
</reference>
<evidence type="ECO:0000313" key="3">
    <source>
        <dbReference type="Proteomes" id="UP000000483"/>
    </source>
</evidence>
<keyword evidence="3" id="KW-1185">Reference proteome</keyword>
<dbReference type="AlphaFoldDB" id="F2NGT6"/>
<dbReference type="EMBL" id="CP002629">
    <property type="protein sequence ID" value="AEB08707.1"/>
    <property type="molecule type" value="Genomic_DNA"/>
</dbReference>
<dbReference type="Pfam" id="PF13840">
    <property type="entry name" value="ACT_7"/>
    <property type="match status" value="1"/>
</dbReference>
<organism evidence="2 3">
    <name type="scientific">Desulfobacca acetoxidans (strain ATCC 700848 / DSM 11109 / ASRB2)</name>
    <dbReference type="NCBI Taxonomy" id="880072"/>
    <lineage>
        <taxon>Bacteria</taxon>
        <taxon>Pseudomonadati</taxon>
        <taxon>Thermodesulfobacteriota</taxon>
        <taxon>Desulfobaccia</taxon>
        <taxon>Desulfobaccales</taxon>
        <taxon>Desulfobaccaceae</taxon>
        <taxon>Desulfobacca</taxon>
    </lineage>
</organism>
<dbReference type="OrthoDB" id="5422779at2"/>
<proteinExistence type="predicted"/>
<dbReference type="KEGG" id="dao:Desac_0829"/>
<protein>
    <recommendedName>
        <fullName evidence="1">CASTOR ACT domain-containing protein</fullName>
    </recommendedName>
</protein>
<evidence type="ECO:0000313" key="2">
    <source>
        <dbReference type="EMBL" id="AEB08707.1"/>
    </source>
</evidence>
<accession>F2NGT6</accession>